<accession>A0A6I1DVL9</accession>
<protein>
    <submittedName>
        <fullName evidence="1">RND transporter</fullName>
    </submittedName>
</protein>
<reference evidence="1 2" key="1">
    <citation type="submission" date="2019-10" db="EMBL/GenBank/DDBJ databases">
        <title>Muricauda olearia CL-SS4 JCM15563 genome.</title>
        <authorList>
            <person name="Liu L."/>
        </authorList>
    </citation>
    <scope>NUCLEOTIDE SEQUENCE [LARGE SCALE GENOMIC DNA]</scope>
    <source>
        <strain evidence="1 2">CL-SS4</strain>
    </source>
</reference>
<dbReference type="Proteomes" id="UP000429785">
    <property type="component" value="Unassembled WGS sequence"/>
</dbReference>
<evidence type="ECO:0000313" key="2">
    <source>
        <dbReference type="Proteomes" id="UP000429785"/>
    </source>
</evidence>
<proteinExistence type="predicted"/>
<dbReference type="RefSeq" id="WP_211372202.1">
    <property type="nucleotide sequence ID" value="NZ_WELG01000113.1"/>
</dbReference>
<sequence length="118" mass="12834">RDTNALMERGLSRIADMVNHRRGPAVVLGACVLLMLATAYYAQGIQIGDASPGSTVFWQDSEYNQDAAAITQRFLGADHLFVAVASDEPDTLKQPAVLQHMSDFQREIGLFPEVAANV</sequence>
<dbReference type="EMBL" id="WELG01000113">
    <property type="protein sequence ID" value="KAB7522332.1"/>
    <property type="molecule type" value="Genomic_DNA"/>
</dbReference>
<feature type="non-terminal residue" evidence="1">
    <location>
        <position position="1"/>
    </location>
</feature>
<gene>
    <name evidence="1" type="ORF">F8C76_18100</name>
</gene>
<organism evidence="1 2">
    <name type="scientific">Flagellimonas olearia</name>
    <dbReference type="NCBI Taxonomy" id="552546"/>
    <lineage>
        <taxon>Bacteria</taxon>
        <taxon>Pseudomonadati</taxon>
        <taxon>Bacteroidota</taxon>
        <taxon>Flavobacteriia</taxon>
        <taxon>Flavobacteriales</taxon>
        <taxon>Flavobacteriaceae</taxon>
        <taxon>Flagellimonas</taxon>
    </lineage>
</organism>
<comment type="caution">
    <text evidence="1">The sequence shown here is derived from an EMBL/GenBank/DDBJ whole genome shotgun (WGS) entry which is preliminary data.</text>
</comment>
<dbReference type="AlphaFoldDB" id="A0A6I1DVL9"/>
<feature type="non-terminal residue" evidence="1">
    <location>
        <position position="118"/>
    </location>
</feature>
<evidence type="ECO:0000313" key="1">
    <source>
        <dbReference type="EMBL" id="KAB7522332.1"/>
    </source>
</evidence>
<name>A0A6I1DVL9_9FLAO</name>